<gene>
    <name evidence="1" type="ORF">FHS59_001236</name>
</gene>
<keyword evidence="2" id="KW-1185">Reference proteome</keyword>
<dbReference type="Proteomes" id="UP000588604">
    <property type="component" value="Unassembled WGS sequence"/>
</dbReference>
<comment type="caution">
    <text evidence="1">The sequence shown here is derived from an EMBL/GenBank/DDBJ whole genome shotgun (WGS) entry which is preliminary data.</text>
</comment>
<dbReference type="AlphaFoldDB" id="A0A841MUC5"/>
<dbReference type="PROSITE" id="PS51257">
    <property type="entry name" value="PROKAR_LIPOPROTEIN"/>
    <property type="match status" value="1"/>
</dbReference>
<sequence>MFRNSCYLILFIVTLFSCNRELTQEDLPDTEHLELMVNEMEEEILVLEKEIVWLESFYQYLLENKDSLLEKAEKNKYVFEGSFSNNIPVEEGGLSKMIISSISPDPQKSLEEVYFTNDLDSAFKVVYDRHGIIAQVYSNSPMQVSRVYPPYDAQNLMEPDINLIKYNFYYEADLEHNPEKKPVWIPEVYVDPAGKGWIMSLVHPVYDGSELSAVLGIDITVDEILHRFLEVKDGNYLIINGKGEIVSGKSSAIEALSLPPLKNHVYRETIRADNFRISDFNLFTSKSKGVREMAQSFIFNKENKFVFTDEYNLTSAIAYPFDFTDWYLIQINPPLDGK</sequence>
<evidence type="ECO:0000313" key="1">
    <source>
        <dbReference type="EMBL" id="MBB6325621.1"/>
    </source>
</evidence>
<protein>
    <recommendedName>
        <fullName evidence="3">Cache domain-containing protein</fullName>
    </recommendedName>
</protein>
<dbReference type="RefSeq" id="WP_184494011.1">
    <property type="nucleotide sequence ID" value="NZ_JACIJO010000001.1"/>
</dbReference>
<reference evidence="1 2" key="1">
    <citation type="submission" date="2020-08" db="EMBL/GenBank/DDBJ databases">
        <title>Genomic Encyclopedia of Type Strains, Phase IV (KMG-IV): sequencing the most valuable type-strain genomes for metagenomic binning, comparative biology and taxonomic classification.</title>
        <authorList>
            <person name="Goeker M."/>
        </authorList>
    </citation>
    <scope>NUCLEOTIDE SEQUENCE [LARGE SCALE GENOMIC DNA]</scope>
    <source>
        <strain evidence="1 2">DSM 102044</strain>
    </source>
</reference>
<dbReference type="EMBL" id="JACIJO010000001">
    <property type="protein sequence ID" value="MBB6325621.1"/>
    <property type="molecule type" value="Genomic_DNA"/>
</dbReference>
<evidence type="ECO:0000313" key="2">
    <source>
        <dbReference type="Proteomes" id="UP000588604"/>
    </source>
</evidence>
<proteinExistence type="predicted"/>
<accession>A0A841MUC5</accession>
<organism evidence="1 2">
    <name type="scientific">Algoriphagus iocasae</name>
    <dbReference type="NCBI Taxonomy" id="1836499"/>
    <lineage>
        <taxon>Bacteria</taxon>
        <taxon>Pseudomonadati</taxon>
        <taxon>Bacteroidota</taxon>
        <taxon>Cytophagia</taxon>
        <taxon>Cytophagales</taxon>
        <taxon>Cyclobacteriaceae</taxon>
        <taxon>Algoriphagus</taxon>
    </lineage>
</organism>
<evidence type="ECO:0008006" key="3">
    <source>
        <dbReference type="Google" id="ProtNLM"/>
    </source>
</evidence>
<name>A0A841MUC5_9BACT</name>
<dbReference type="Gene3D" id="3.30.450.20">
    <property type="entry name" value="PAS domain"/>
    <property type="match status" value="1"/>
</dbReference>